<dbReference type="InterPro" id="IPR036412">
    <property type="entry name" value="HAD-like_sf"/>
</dbReference>
<dbReference type="CDD" id="cd02603">
    <property type="entry name" value="HAD_sEH-N_like"/>
    <property type="match status" value="1"/>
</dbReference>
<dbReference type="InterPro" id="IPR023198">
    <property type="entry name" value="PGP-like_dom2"/>
</dbReference>
<dbReference type="InterPro" id="IPR006439">
    <property type="entry name" value="HAD-SF_hydro_IA"/>
</dbReference>
<dbReference type="InterPro" id="IPR052898">
    <property type="entry name" value="ACAD10-like"/>
</dbReference>
<dbReference type="Pfam" id="PF00702">
    <property type="entry name" value="Hydrolase"/>
    <property type="match status" value="1"/>
</dbReference>
<name>A0A6J4J1J7_9ACTN</name>
<dbReference type="GO" id="GO:0016787">
    <property type="term" value="F:hydrolase activity"/>
    <property type="evidence" value="ECO:0007669"/>
    <property type="project" value="UniProtKB-KW"/>
</dbReference>
<keyword evidence="1" id="KW-0378">Hydrolase</keyword>
<dbReference type="SUPFAM" id="SSF56784">
    <property type="entry name" value="HAD-like"/>
    <property type="match status" value="1"/>
</dbReference>
<reference evidence="1" key="1">
    <citation type="submission" date="2020-02" db="EMBL/GenBank/DDBJ databases">
        <authorList>
            <person name="Meier V. D."/>
        </authorList>
    </citation>
    <scope>NUCLEOTIDE SEQUENCE</scope>
    <source>
        <strain evidence="1">AVDCRST_MAG41</strain>
    </source>
</reference>
<sequence>MIRPYGRCDGMGAELRGLLVDYGGVLTNPLSEIMGGWVRADGIDPGRFAELNRRWLGPDAGPNPIHDLEIGRIDAAEFERRVAAELLEEAGDSADGRTEAVRTAGLLARMFAGMRVVPSMLDAVRAARAAGIRTGLLSNSWGLEYEREGWDTLFDAVVISGEVGLRKPDPAIYALAAERLALPPEQIVFVDDLNSNVRGAVRAGMVGVRHVEAEATVQELEILLGTSLR</sequence>
<dbReference type="NCBIfam" id="TIGR01549">
    <property type="entry name" value="HAD-SF-IA-v1"/>
    <property type="match status" value="1"/>
</dbReference>
<dbReference type="Gene3D" id="1.10.150.240">
    <property type="entry name" value="Putative phosphatase, domain 2"/>
    <property type="match status" value="1"/>
</dbReference>
<dbReference type="PANTHER" id="PTHR47829:SF1">
    <property type="entry name" value="HAD FAMILY PHOSPHATASE"/>
    <property type="match status" value="1"/>
</dbReference>
<gene>
    <name evidence="1" type="ORF">AVDCRST_MAG41-2575</name>
</gene>
<dbReference type="PANTHER" id="PTHR47829">
    <property type="entry name" value="HYDROLASE, PUTATIVE (AFU_ORTHOLOGUE AFUA_1G12880)-RELATED"/>
    <property type="match status" value="1"/>
</dbReference>
<accession>A0A6J4J1J7</accession>
<organism evidence="1">
    <name type="scientific">uncultured Mycobacteriales bacterium</name>
    <dbReference type="NCBI Taxonomy" id="581187"/>
    <lineage>
        <taxon>Bacteria</taxon>
        <taxon>Bacillati</taxon>
        <taxon>Actinomycetota</taxon>
        <taxon>Actinomycetes</taxon>
        <taxon>Mycobacteriales</taxon>
        <taxon>environmental samples</taxon>
    </lineage>
</organism>
<dbReference type="NCBIfam" id="TIGR01509">
    <property type="entry name" value="HAD-SF-IA-v3"/>
    <property type="match status" value="1"/>
</dbReference>
<protein>
    <submittedName>
        <fullName evidence="1">HAD-superfamily hydrolase, subfamily IA, variant 3</fullName>
    </submittedName>
</protein>
<dbReference type="PRINTS" id="PR00413">
    <property type="entry name" value="HADHALOGNASE"/>
</dbReference>
<dbReference type="AlphaFoldDB" id="A0A6J4J1J7"/>
<evidence type="ECO:0000313" key="1">
    <source>
        <dbReference type="EMBL" id="CAA9264487.1"/>
    </source>
</evidence>
<dbReference type="EMBL" id="CADCTP010000236">
    <property type="protein sequence ID" value="CAA9264487.1"/>
    <property type="molecule type" value="Genomic_DNA"/>
</dbReference>
<dbReference type="SFLD" id="SFLDS00003">
    <property type="entry name" value="Haloacid_Dehalogenase"/>
    <property type="match status" value="1"/>
</dbReference>
<dbReference type="InterPro" id="IPR023214">
    <property type="entry name" value="HAD_sf"/>
</dbReference>
<dbReference type="SFLD" id="SFLDG01129">
    <property type="entry name" value="C1.5:_HAD__Beta-PGM__Phosphata"/>
    <property type="match status" value="1"/>
</dbReference>
<proteinExistence type="predicted"/>
<dbReference type="Gene3D" id="3.40.50.1000">
    <property type="entry name" value="HAD superfamily/HAD-like"/>
    <property type="match status" value="1"/>
</dbReference>